<dbReference type="EMBL" id="VLLK01000001">
    <property type="protein sequence ID" value="TWJ09563.1"/>
    <property type="molecule type" value="Genomic_DNA"/>
</dbReference>
<accession>A0A562UVC8</accession>
<comment type="caution">
    <text evidence="2">The sequence shown here is derived from an EMBL/GenBank/DDBJ whole genome shotgun (WGS) entry which is preliminary data.</text>
</comment>
<organism evidence="2 3">
    <name type="scientific">Altererythrobacter ishigakiensis</name>
    <dbReference type="NCBI Taxonomy" id="476157"/>
    <lineage>
        <taxon>Bacteria</taxon>
        <taxon>Pseudomonadati</taxon>
        <taxon>Pseudomonadota</taxon>
        <taxon>Alphaproteobacteria</taxon>
        <taxon>Sphingomonadales</taxon>
        <taxon>Erythrobacteraceae</taxon>
        <taxon>Altererythrobacter</taxon>
    </lineage>
</organism>
<gene>
    <name evidence="2" type="ORF">JN10_1200</name>
</gene>
<evidence type="ECO:0000256" key="1">
    <source>
        <dbReference type="SAM" id="SignalP"/>
    </source>
</evidence>
<keyword evidence="3" id="KW-1185">Reference proteome</keyword>
<dbReference type="RefSeq" id="WP_067601014.1">
    <property type="nucleotide sequence ID" value="NZ_CP015963.1"/>
</dbReference>
<evidence type="ECO:0008006" key="4">
    <source>
        <dbReference type="Google" id="ProtNLM"/>
    </source>
</evidence>
<evidence type="ECO:0000313" key="2">
    <source>
        <dbReference type="EMBL" id="TWJ09563.1"/>
    </source>
</evidence>
<dbReference type="Proteomes" id="UP000320547">
    <property type="component" value="Unassembled WGS sequence"/>
</dbReference>
<feature type="chain" id="PRO_5022133525" description="PRC-barrel domain protein" evidence="1">
    <location>
        <begin position="23"/>
        <end position="192"/>
    </location>
</feature>
<keyword evidence="1" id="KW-0732">Signal</keyword>
<name>A0A562UVC8_9SPHN</name>
<sequence length="192" mass="19090">MKIAKLALAAVALAATPVVAHAQDVGATVYGNDGQPIGTVESNDGTTAVIKVGEFTAPLPLNIFGQGENGPTLNATRDAVYAQLKAADEQAKAAAAEAQAKAAAEMAAKVDAALVAGAAVLSADAQPAGVVATIDNEMDAVVVEREGGVVTLKREHFAVDANGALMALFTVAQLDGATVAIPEGAEIATSAE</sequence>
<protein>
    <recommendedName>
        <fullName evidence="4">PRC-barrel domain protein</fullName>
    </recommendedName>
</protein>
<reference evidence="2 3" key="1">
    <citation type="submission" date="2019-07" db="EMBL/GenBank/DDBJ databases">
        <title>Genomic Encyclopedia of Archaeal and Bacterial Type Strains, Phase II (KMG-II): from individual species to whole genera.</title>
        <authorList>
            <person name="Goeker M."/>
        </authorList>
    </citation>
    <scope>NUCLEOTIDE SEQUENCE [LARGE SCALE GENOMIC DNA]</scope>
    <source>
        <strain evidence="2 3">ATCC BAA-2084</strain>
    </source>
</reference>
<proteinExistence type="predicted"/>
<dbReference type="OrthoDB" id="7428500at2"/>
<dbReference type="STRING" id="476157.GCA_001663155_02153"/>
<evidence type="ECO:0000313" key="3">
    <source>
        <dbReference type="Proteomes" id="UP000320547"/>
    </source>
</evidence>
<feature type="signal peptide" evidence="1">
    <location>
        <begin position="1"/>
        <end position="22"/>
    </location>
</feature>
<dbReference type="AlphaFoldDB" id="A0A562UVC8"/>